<dbReference type="RefSeq" id="WP_226539675.1">
    <property type="nucleotide sequence ID" value="NZ_CP129013.1"/>
</dbReference>
<keyword evidence="3" id="KW-1185">Reference proteome</keyword>
<sequence length="61" mass="6416">MKKINGLLLFLAFLGATFMVATGIAVGEGSVLGVIASIIGIIVVFGSGFTYKKKLREQGRL</sequence>
<evidence type="ECO:0000313" key="2">
    <source>
        <dbReference type="EMBL" id="WLR43304.1"/>
    </source>
</evidence>
<feature type="transmembrane region" description="Helical" evidence="1">
    <location>
        <begin position="33"/>
        <end position="51"/>
    </location>
</feature>
<evidence type="ECO:0000313" key="3">
    <source>
        <dbReference type="Proteomes" id="UP001197974"/>
    </source>
</evidence>
<proteinExistence type="predicted"/>
<dbReference type="Pfam" id="PF17259">
    <property type="entry name" value="DUF5325"/>
    <property type="match status" value="1"/>
</dbReference>
<evidence type="ECO:0000256" key="1">
    <source>
        <dbReference type="SAM" id="Phobius"/>
    </source>
</evidence>
<dbReference type="Proteomes" id="UP001197974">
    <property type="component" value="Chromosome"/>
</dbReference>
<keyword evidence="1" id="KW-0472">Membrane</keyword>
<organism evidence="2 3">
    <name type="scientific">Bacillus carboniphilus</name>
    <dbReference type="NCBI Taxonomy" id="86663"/>
    <lineage>
        <taxon>Bacteria</taxon>
        <taxon>Bacillati</taxon>
        <taxon>Bacillota</taxon>
        <taxon>Bacilli</taxon>
        <taxon>Bacillales</taxon>
        <taxon>Bacillaceae</taxon>
        <taxon>Bacillus</taxon>
    </lineage>
</organism>
<keyword evidence="1" id="KW-1133">Transmembrane helix</keyword>
<name>A0ABY9JWY2_9BACI</name>
<protein>
    <submittedName>
        <fullName evidence="2">DUF5325 family protein</fullName>
    </submittedName>
</protein>
<keyword evidence="1" id="KW-0812">Transmembrane</keyword>
<dbReference type="InterPro" id="IPR035211">
    <property type="entry name" value="DUF5325"/>
</dbReference>
<reference evidence="2 3" key="1">
    <citation type="submission" date="2023-06" db="EMBL/GenBank/DDBJ databases">
        <title>Five Gram-positive bacteria isolated from mangrove sediments in Shenzhen, Guangdong, China.</title>
        <authorList>
            <person name="Yu S."/>
            <person name="Zheng W."/>
            <person name="Huang Y."/>
        </authorList>
    </citation>
    <scope>NUCLEOTIDE SEQUENCE [LARGE SCALE GENOMIC DNA]</scope>
    <source>
        <strain evidence="2 3">SaN35-3</strain>
    </source>
</reference>
<gene>
    <name evidence="2" type="ORF">LC087_03700</name>
</gene>
<dbReference type="EMBL" id="CP129013">
    <property type="protein sequence ID" value="WLR43304.1"/>
    <property type="molecule type" value="Genomic_DNA"/>
</dbReference>
<accession>A0ABY9JWY2</accession>